<reference evidence="1 2" key="1">
    <citation type="submission" date="2023-08" db="EMBL/GenBank/DDBJ databases">
        <title>Black Yeasts Isolated from many extreme environments.</title>
        <authorList>
            <person name="Coleine C."/>
            <person name="Stajich J.E."/>
            <person name="Selbmann L."/>
        </authorList>
    </citation>
    <scope>NUCLEOTIDE SEQUENCE [LARGE SCALE GENOMIC DNA]</scope>
    <source>
        <strain evidence="1 2">CCFEE 5885</strain>
    </source>
</reference>
<comment type="caution">
    <text evidence="1">The sequence shown here is derived from an EMBL/GenBank/DDBJ whole genome shotgun (WGS) entry which is preliminary data.</text>
</comment>
<name>A0ABR0KNL5_9EURO</name>
<evidence type="ECO:0000313" key="2">
    <source>
        <dbReference type="Proteomes" id="UP001345013"/>
    </source>
</evidence>
<evidence type="ECO:0000313" key="1">
    <source>
        <dbReference type="EMBL" id="KAK5102141.1"/>
    </source>
</evidence>
<dbReference type="PANTHER" id="PTHR39150:SF1">
    <property type="entry name" value="LARGE RIBOSOMAL SUBUNIT PROTEIN ML40"/>
    <property type="match status" value="1"/>
</dbReference>
<dbReference type="Gene3D" id="6.10.250.3440">
    <property type="match status" value="1"/>
</dbReference>
<proteinExistence type="predicted"/>
<dbReference type="PANTHER" id="PTHR39150">
    <property type="entry name" value="54S RIBOSOMAL PROTEIN L28, MITOCHONDRIAL"/>
    <property type="match status" value="1"/>
</dbReference>
<organism evidence="1 2">
    <name type="scientific">Lithohypha guttulata</name>
    <dbReference type="NCBI Taxonomy" id="1690604"/>
    <lineage>
        <taxon>Eukaryota</taxon>
        <taxon>Fungi</taxon>
        <taxon>Dikarya</taxon>
        <taxon>Ascomycota</taxon>
        <taxon>Pezizomycotina</taxon>
        <taxon>Eurotiomycetes</taxon>
        <taxon>Chaetothyriomycetidae</taxon>
        <taxon>Chaetothyriales</taxon>
        <taxon>Trichomeriaceae</taxon>
        <taxon>Lithohypha</taxon>
    </lineage>
</organism>
<protein>
    <recommendedName>
        <fullName evidence="3">Mitochondrial ribosomal protein L28</fullName>
    </recommendedName>
</protein>
<dbReference type="Proteomes" id="UP001345013">
    <property type="component" value="Unassembled WGS sequence"/>
</dbReference>
<gene>
    <name evidence="1" type="ORF">LTR24_000372</name>
</gene>
<keyword evidence="2" id="KW-1185">Reference proteome</keyword>
<accession>A0ABR0KNL5</accession>
<dbReference type="EMBL" id="JAVRRG010000003">
    <property type="protein sequence ID" value="KAK5102141.1"/>
    <property type="molecule type" value="Genomic_DNA"/>
</dbReference>
<dbReference type="InterPro" id="IPR042831">
    <property type="entry name" value="Ribosomal_mL40_fung"/>
</dbReference>
<evidence type="ECO:0008006" key="3">
    <source>
        <dbReference type="Google" id="ProtNLM"/>
    </source>
</evidence>
<sequence>MVCLSLRSALASAFGIANRSSTLGVAPQLQHIIQSTRHHRPQDAAAATFSTSSSTFAKKKALIRYHLYHPTTLTPRPLRFSRNRALRHWTIHRAWNLYRMKVKRRRELELERQYNAMAAANEELRVGAGDGGKLFRKAQMKIGTWSIPERGGGVPIEYARGQVEWVGTVAGGVGGPAKIWDHEWKRA</sequence>